<dbReference type="RefSeq" id="WP_167164294.1">
    <property type="nucleotide sequence ID" value="NZ_BAAAOO010000017.1"/>
</dbReference>
<sequence length="185" mass="19638">MPDLIDDYQHALVDLTDRAEDRISDIYAANSAGTLSDDEAVTLLAALVDATARQAAGLAEVSAGALLTRLAAADTLPLGIVPRTSTSTVAALRDAVAAREGVTTLAKTMRAAVYNTASDAWQEHLQARAPKAKWTRRPEAGTKCPVCTGLANGRELLVTTPMHRHTGCRCVQQPVSMTGEERTNE</sequence>
<evidence type="ECO:0000313" key="2">
    <source>
        <dbReference type="Proteomes" id="UP000749311"/>
    </source>
</evidence>
<dbReference type="Proteomes" id="UP000749311">
    <property type="component" value="Unassembled WGS sequence"/>
</dbReference>
<name>A0ABX0SGK9_9ACTN</name>
<protein>
    <recommendedName>
        <fullName evidence="3">MuF-like minor capsid protein</fullName>
    </recommendedName>
</protein>
<gene>
    <name evidence="1" type="ORF">FB473_000366</name>
</gene>
<dbReference type="EMBL" id="JAAMOZ010000001">
    <property type="protein sequence ID" value="NIH55721.1"/>
    <property type="molecule type" value="Genomic_DNA"/>
</dbReference>
<evidence type="ECO:0008006" key="3">
    <source>
        <dbReference type="Google" id="ProtNLM"/>
    </source>
</evidence>
<keyword evidence="2" id="KW-1185">Reference proteome</keyword>
<comment type="caution">
    <text evidence="1">The sequence shown here is derived from an EMBL/GenBank/DDBJ whole genome shotgun (WGS) entry which is preliminary data.</text>
</comment>
<evidence type="ECO:0000313" key="1">
    <source>
        <dbReference type="EMBL" id="NIH55721.1"/>
    </source>
</evidence>
<organism evidence="1 2">
    <name type="scientific">Brooklawnia cerclae</name>
    <dbReference type="NCBI Taxonomy" id="349934"/>
    <lineage>
        <taxon>Bacteria</taxon>
        <taxon>Bacillati</taxon>
        <taxon>Actinomycetota</taxon>
        <taxon>Actinomycetes</taxon>
        <taxon>Propionibacteriales</taxon>
        <taxon>Propionibacteriaceae</taxon>
        <taxon>Brooklawnia</taxon>
    </lineage>
</organism>
<accession>A0ABX0SGK9</accession>
<proteinExistence type="predicted"/>
<reference evidence="1 2" key="1">
    <citation type="submission" date="2020-02" db="EMBL/GenBank/DDBJ databases">
        <title>Sequencing the genomes of 1000 actinobacteria strains.</title>
        <authorList>
            <person name="Klenk H.-P."/>
        </authorList>
    </citation>
    <scope>NUCLEOTIDE SEQUENCE [LARGE SCALE GENOMIC DNA]</scope>
    <source>
        <strain evidence="1 2">DSM 19609</strain>
    </source>
</reference>